<evidence type="ECO:0000313" key="3">
    <source>
        <dbReference type="Proteomes" id="UP000699042"/>
    </source>
</evidence>
<reference evidence="2" key="1">
    <citation type="submission" date="2021-05" db="EMBL/GenBank/DDBJ databases">
        <title>Comparative genomics of three Colletotrichum scovillei strains and genetic complementation revealed genes involved fungal growth and virulence on chili pepper.</title>
        <authorList>
            <person name="Hsieh D.-K."/>
            <person name="Chuang S.-C."/>
            <person name="Chen C.-Y."/>
            <person name="Chao Y.-T."/>
            <person name="Lu M.-Y.J."/>
            <person name="Lee M.-H."/>
            <person name="Shih M.-C."/>
        </authorList>
    </citation>
    <scope>NUCLEOTIDE SEQUENCE</scope>
    <source>
        <strain evidence="2">Coll-153</strain>
    </source>
</reference>
<protein>
    <submittedName>
        <fullName evidence="2">Uncharacterized protein</fullName>
    </submittedName>
</protein>
<organism evidence="2 3">
    <name type="scientific">Colletotrichum scovillei</name>
    <dbReference type="NCBI Taxonomy" id="1209932"/>
    <lineage>
        <taxon>Eukaryota</taxon>
        <taxon>Fungi</taxon>
        <taxon>Dikarya</taxon>
        <taxon>Ascomycota</taxon>
        <taxon>Pezizomycotina</taxon>
        <taxon>Sordariomycetes</taxon>
        <taxon>Hypocreomycetidae</taxon>
        <taxon>Glomerellales</taxon>
        <taxon>Glomerellaceae</taxon>
        <taxon>Colletotrichum</taxon>
        <taxon>Colletotrichum acutatum species complex</taxon>
    </lineage>
</organism>
<accession>A0A9P7UB25</accession>
<evidence type="ECO:0000256" key="1">
    <source>
        <dbReference type="SAM" id="MobiDB-lite"/>
    </source>
</evidence>
<dbReference type="AlphaFoldDB" id="A0A9P7UB25"/>
<gene>
    <name evidence="2" type="ORF">JMJ77_013703</name>
</gene>
<dbReference type="Proteomes" id="UP000699042">
    <property type="component" value="Unassembled WGS sequence"/>
</dbReference>
<comment type="caution">
    <text evidence="2">The sequence shown here is derived from an EMBL/GenBank/DDBJ whole genome shotgun (WGS) entry which is preliminary data.</text>
</comment>
<sequence>MYSPQKQRRRRRPGAPWPSEMGHLTIRALLDRSTKFAGSSTTRPHRPKGTIGWQYGLIAGALIMGICEMLKVNTNGVSGDVLRHQM</sequence>
<name>A0A9P7UB25_9PEZI</name>
<dbReference type="EMBL" id="JAESDN010000006">
    <property type="protein sequence ID" value="KAG7048053.1"/>
    <property type="molecule type" value="Genomic_DNA"/>
</dbReference>
<evidence type="ECO:0000313" key="2">
    <source>
        <dbReference type="EMBL" id="KAG7048053.1"/>
    </source>
</evidence>
<feature type="region of interest" description="Disordered" evidence="1">
    <location>
        <begin position="1"/>
        <end position="20"/>
    </location>
</feature>
<feature type="compositionally biased region" description="Basic residues" evidence="1">
    <location>
        <begin position="1"/>
        <end position="13"/>
    </location>
</feature>
<proteinExistence type="predicted"/>
<keyword evidence="3" id="KW-1185">Reference proteome</keyword>